<evidence type="ECO:0000259" key="5">
    <source>
        <dbReference type="Pfam" id="PF13657"/>
    </source>
</evidence>
<evidence type="ECO:0000313" key="6">
    <source>
        <dbReference type="EMBL" id="ORA73659.1"/>
    </source>
</evidence>
<dbReference type="InterPro" id="IPR012893">
    <property type="entry name" value="HipA-like_C"/>
</dbReference>
<dbReference type="PANTHER" id="PTHR37419:SF1">
    <property type="entry name" value="SERINE_THREONINE-PROTEIN KINASE TOXIN HIPA"/>
    <property type="match status" value="1"/>
</dbReference>
<reference evidence="6 7" key="1">
    <citation type="submission" date="2017-02" db="EMBL/GenBank/DDBJ databases">
        <title>The new phylogeny of genus Mycobacterium.</title>
        <authorList>
            <person name="Tortoli E."/>
            <person name="Trovato A."/>
            <person name="Cirillo D.M."/>
        </authorList>
    </citation>
    <scope>NUCLEOTIDE SEQUENCE [LARGE SCALE GENOMIC DNA]</scope>
    <source>
        <strain evidence="6 7">DSM 44471</strain>
    </source>
</reference>
<dbReference type="GO" id="GO:0004674">
    <property type="term" value="F:protein serine/threonine kinase activity"/>
    <property type="evidence" value="ECO:0007669"/>
    <property type="project" value="TreeGrafter"/>
</dbReference>
<dbReference type="GO" id="GO:0005829">
    <property type="term" value="C:cytosol"/>
    <property type="evidence" value="ECO:0007669"/>
    <property type="project" value="TreeGrafter"/>
</dbReference>
<dbReference type="CDD" id="cd17808">
    <property type="entry name" value="HipA_Ec_like"/>
    <property type="match status" value="1"/>
</dbReference>
<evidence type="ECO:0000259" key="4">
    <source>
        <dbReference type="Pfam" id="PF07804"/>
    </source>
</evidence>
<dbReference type="Gene3D" id="1.10.1070.20">
    <property type="match status" value="1"/>
</dbReference>
<comment type="similarity">
    <text evidence="1">Belongs to the HipA Ser/Thr kinase family.</text>
</comment>
<protein>
    <recommendedName>
        <fullName evidence="8">Type II toxin-antitoxin system HipA family toxin</fullName>
    </recommendedName>
</protein>
<gene>
    <name evidence="6" type="ORF">BST25_11570</name>
</gene>
<feature type="domain" description="HipA N-terminal subdomain 1" evidence="5">
    <location>
        <begin position="2"/>
        <end position="98"/>
    </location>
</feature>
<comment type="caution">
    <text evidence="6">The sequence shown here is derived from an EMBL/GenBank/DDBJ whole genome shotgun (WGS) entry which is preliminary data.</text>
</comment>
<dbReference type="PANTHER" id="PTHR37419">
    <property type="entry name" value="SERINE/THREONINE-PROTEIN KINASE TOXIN HIPA"/>
    <property type="match status" value="1"/>
</dbReference>
<dbReference type="STRING" id="53376.BST25_11570"/>
<evidence type="ECO:0000256" key="3">
    <source>
        <dbReference type="ARBA" id="ARBA00022777"/>
    </source>
</evidence>
<dbReference type="Pfam" id="PF07804">
    <property type="entry name" value="HipA_C"/>
    <property type="match status" value="1"/>
</dbReference>
<dbReference type="Proteomes" id="UP000192566">
    <property type="component" value="Unassembled WGS sequence"/>
</dbReference>
<sequence length="415" mass="45145">MVLNRQITGAITHVDGKPRFTYLDKYASDPDATPLSLSMPLAVGRSYDHRVTAPWLSNLLPDDDQVRANWARELGVSASNATALLERVGHDVAGAVQLAAPDEIENVLAQPGTLEAVTDELVGQRLRDLISRPSQWAHADEGWSLAGAQSKFTAARTSAGQWAWRRGNAPSTHIIKPGIGRYPAQALNEHLCLRSLEQIGIVTARTEFTSFDGIEAIVVERYDRLRLPDGTVIRLHQEDMCQALSVWPQNKYTSSGGPSAVDISRLLSRVASQRDIDRFTDAVIAQYLLGAPDGHAKNYSVILDGEDVTLAPIYDVASMLPYPRDAGSSLDRAAMSIAGHNKFGDVQLRHVERFARNTGTDPGRLIDRTREMATQLPDAIADTAASVKAEGLIELRDSLIREVGTLTATIDGLLG</sequence>
<evidence type="ECO:0000256" key="1">
    <source>
        <dbReference type="ARBA" id="ARBA00010164"/>
    </source>
</evidence>
<evidence type="ECO:0008006" key="8">
    <source>
        <dbReference type="Google" id="ProtNLM"/>
    </source>
</evidence>
<feature type="domain" description="HipA-like C-terminal" evidence="4">
    <location>
        <begin position="143"/>
        <end position="379"/>
    </location>
</feature>
<dbReference type="Pfam" id="PF13657">
    <property type="entry name" value="Couple_hipA"/>
    <property type="match status" value="1"/>
</dbReference>
<keyword evidence="2" id="KW-0808">Transferase</keyword>
<dbReference type="AlphaFoldDB" id="A0A1X0DND4"/>
<dbReference type="EMBL" id="MVHR01000014">
    <property type="protein sequence ID" value="ORA73659.1"/>
    <property type="molecule type" value="Genomic_DNA"/>
</dbReference>
<name>A0A1X0DND4_MYCHE</name>
<evidence type="ECO:0000256" key="2">
    <source>
        <dbReference type="ARBA" id="ARBA00022679"/>
    </source>
</evidence>
<evidence type="ECO:0000313" key="7">
    <source>
        <dbReference type="Proteomes" id="UP000192566"/>
    </source>
</evidence>
<dbReference type="InterPro" id="IPR017508">
    <property type="entry name" value="HipA_N1"/>
</dbReference>
<proteinExistence type="inferred from homology"/>
<dbReference type="NCBIfam" id="TIGR03071">
    <property type="entry name" value="couple_hipA"/>
    <property type="match status" value="1"/>
</dbReference>
<accession>A0A1X0DND4</accession>
<keyword evidence="7" id="KW-1185">Reference proteome</keyword>
<keyword evidence="3" id="KW-0418">Kinase</keyword>
<dbReference type="InterPro" id="IPR052028">
    <property type="entry name" value="HipA_Ser/Thr_kinase"/>
</dbReference>
<organism evidence="6 7">
    <name type="scientific">Mycobacterium heidelbergense</name>
    <dbReference type="NCBI Taxonomy" id="53376"/>
    <lineage>
        <taxon>Bacteria</taxon>
        <taxon>Bacillati</taxon>
        <taxon>Actinomycetota</taxon>
        <taxon>Actinomycetes</taxon>
        <taxon>Mycobacteriales</taxon>
        <taxon>Mycobacteriaceae</taxon>
        <taxon>Mycobacterium</taxon>
        <taxon>Mycobacterium simiae complex</taxon>
    </lineage>
</organism>